<evidence type="ECO:0000313" key="3">
    <source>
        <dbReference type="Proteomes" id="UP000603912"/>
    </source>
</evidence>
<dbReference type="InterPro" id="IPR013589">
    <property type="entry name" value="Bac_transglu_N"/>
</dbReference>
<keyword evidence="3" id="KW-1185">Reference proteome</keyword>
<dbReference type="Gene3D" id="3.10.620.30">
    <property type="match status" value="1"/>
</dbReference>
<organism evidence="2 3">
    <name type="scientific">Alsobacter metallidurans</name>
    <dbReference type="NCBI Taxonomy" id="340221"/>
    <lineage>
        <taxon>Bacteria</taxon>
        <taxon>Pseudomonadati</taxon>
        <taxon>Pseudomonadota</taxon>
        <taxon>Alphaproteobacteria</taxon>
        <taxon>Hyphomicrobiales</taxon>
        <taxon>Alsobacteraceae</taxon>
        <taxon>Alsobacter</taxon>
    </lineage>
</organism>
<feature type="domain" description="Transglutaminase-like" evidence="1">
    <location>
        <begin position="176"/>
        <end position="247"/>
    </location>
</feature>
<dbReference type="AlphaFoldDB" id="A0A917I3Z3"/>
<dbReference type="Proteomes" id="UP000603912">
    <property type="component" value="Unassembled WGS sequence"/>
</dbReference>
<dbReference type="SMART" id="SM00460">
    <property type="entry name" value="TGc"/>
    <property type="match status" value="1"/>
</dbReference>
<reference evidence="2" key="1">
    <citation type="journal article" date="2014" name="Int. J. Syst. Evol. Microbiol.">
        <title>Complete genome sequence of Corynebacterium casei LMG S-19264T (=DSM 44701T), isolated from a smear-ripened cheese.</title>
        <authorList>
            <consortium name="US DOE Joint Genome Institute (JGI-PGF)"/>
            <person name="Walter F."/>
            <person name="Albersmeier A."/>
            <person name="Kalinowski J."/>
            <person name="Ruckert C."/>
        </authorList>
    </citation>
    <scope>NUCLEOTIDE SEQUENCE</scope>
    <source>
        <strain evidence="2">CGMCC 1.12214</strain>
    </source>
</reference>
<dbReference type="InterPro" id="IPR002931">
    <property type="entry name" value="Transglutaminase-like"/>
</dbReference>
<dbReference type="EMBL" id="BMES01000001">
    <property type="protein sequence ID" value="GGH06924.1"/>
    <property type="molecule type" value="Genomic_DNA"/>
</dbReference>
<name>A0A917I3Z3_9HYPH</name>
<dbReference type="RefSeq" id="WP_188515829.1">
    <property type="nucleotide sequence ID" value="NZ_BMES01000001.1"/>
</dbReference>
<dbReference type="Pfam" id="PF08379">
    <property type="entry name" value="Bact_transglu_N"/>
    <property type="match status" value="1"/>
</dbReference>
<proteinExistence type="predicted"/>
<evidence type="ECO:0000259" key="1">
    <source>
        <dbReference type="SMART" id="SM00460"/>
    </source>
</evidence>
<dbReference type="Pfam" id="PF01841">
    <property type="entry name" value="Transglut_core"/>
    <property type="match status" value="1"/>
</dbReference>
<evidence type="ECO:0000313" key="2">
    <source>
        <dbReference type="EMBL" id="GGH06924.1"/>
    </source>
</evidence>
<protein>
    <submittedName>
        <fullName evidence="2">Transglutaminase</fullName>
    </submittedName>
</protein>
<comment type="caution">
    <text evidence="2">The sequence shown here is derived from an EMBL/GenBank/DDBJ whole genome shotgun (WGS) entry which is preliminary data.</text>
</comment>
<dbReference type="PANTHER" id="PTHR33490:SF7">
    <property type="entry name" value="BLR2979 PROTEIN"/>
    <property type="match status" value="1"/>
</dbReference>
<dbReference type="SUPFAM" id="SSF54001">
    <property type="entry name" value="Cysteine proteinases"/>
    <property type="match status" value="1"/>
</dbReference>
<reference evidence="2" key="2">
    <citation type="submission" date="2020-09" db="EMBL/GenBank/DDBJ databases">
        <authorList>
            <person name="Sun Q."/>
            <person name="Zhou Y."/>
        </authorList>
    </citation>
    <scope>NUCLEOTIDE SEQUENCE</scope>
    <source>
        <strain evidence="2">CGMCC 1.12214</strain>
    </source>
</reference>
<sequence>MIYEISHTTVYDYDGRVSFARCQLHLEPASRDGQRVLAHELHISPKPVESTRVRDFFGNWSLNVAFAEPHQTLTIRAVTTVEAPARDAIAPMLSEPWESVRSAAGVIDDLGAGSPVHGLFGSRHTPISAAAAAYAEPSFTPGRPIVEAVTELMGRIYDDFTYDPKATEISTPIAEVLSNRRGVCQDFAHLMIAGLRSLGLPALYVSGYLRTNPPPGAERLVGADATHAWTSAWCGAGLGWIGFDPTNAILAGEDHVVLAVGRDYADVAPSSGIVLASSGHTLKVAVDVRPIG</sequence>
<gene>
    <name evidence="2" type="ORF">GCM10007036_01460</name>
</gene>
<dbReference type="PANTHER" id="PTHR33490">
    <property type="entry name" value="BLR5614 PROTEIN-RELATED"/>
    <property type="match status" value="1"/>
</dbReference>
<accession>A0A917I3Z3</accession>
<dbReference type="InterPro" id="IPR038765">
    <property type="entry name" value="Papain-like_cys_pep_sf"/>
</dbReference>